<dbReference type="EMBL" id="RWGY01000312">
    <property type="protein sequence ID" value="TVU02580.1"/>
    <property type="molecule type" value="Genomic_DNA"/>
</dbReference>
<evidence type="ECO:0000256" key="1">
    <source>
        <dbReference type="SAM" id="MobiDB-lite"/>
    </source>
</evidence>
<evidence type="ECO:0000313" key="2">
    <source>
        <dbReference type="EMBL" id="TVU02580.1"/>
    </source>
</evidence>
<dbReference type="AlphaFoldDB" id="A0A5J9SUC2"/>
<keyword evidence="3" id="KW-1185">Reference proteome</keyword>
<proteinExistence type="predicted"/>
<comment type="caution">
    <text evidence="2">The sequence shown here is derived from an EMBL/GenBank/DDBJ whole genome shotgun (WGS) entry which is preliminary data.</text>
</comment>
<protein>
    <submittedName>
        <fullName evidence="2">Uncharacterized protein</fullName>
    </submittedName>
</protein>
<evidence type="ECO:0000313" key="3">
    <source>
        <dbReference type="Proteomes" id="UP000324897"/>
    </source>
</evidence>
<name>A0A5J9SUC2_9POAL</name>
<feature type="compositionally biased region" description="Acidic residues" evidence="1">
    <location>
        <begin position="332"/>
        <end position="345"/>
    </location>
</feature>
<dbReference type="Proteomes" id="UP000324897">
    <property type="component" value="Unassembled WGS sequence"/>
</dbReference>
<reference evidence="2 3" key="1">
    <citation type="journal article" date="2019" name="Sci. Rep.">
        <title>A high-quality genome of Eragrostis curvula grass provides insights into Poaceae evolution and supports new strategies to enhance forage quality.</title>
        <authorList>
            <person name="Carballo J."/>
            <person name="Santos B.A.C.M."/>
            <person name="Zappacosta D."/>
            <person name="Garbus I."/>
            <person name="Selva J.P."/>
            <person name="Gallo C.A."/>
            <person name="Diaz A."/>
            <person name="Albertini E."/>
            <person name="Caccamo M."/>
            <person name="Echenique V."/>
        </authorList>
    </citation>
    <scope>NUCLEOTIDE SEQUENCE [LARGE SCALE GENOMIC DNA]</scope>
    <source>
        <strain evidence="3">cv. Victoria</strain>
        <tissue evidence="2">Leaf</tissue>
    </source>
</reference>
<feature type="non-terminal residue" evidence="2">
    <location>
        <position position="1"/>
    </location>
</feature>
<feature type="region of interest" description="Disordered" evidence="1">
    <location>
        <begin position="332"/>
        <end position="361"/>
    </location>
</feature>
<sequence length="519" mass="56433">METVSKNEAMVTACHEDSGKVEDVSIPQESDPWNPPYEPRPPFPCDLDFGSRIKLVKEWMNKVEAMIAASRATHTIIPDRTSQRTGLPEGAYHTQSFVPYVTRQTSGVRRGREVWYMVIKRLGLQRVSPMRPRGKFWPWWRKAAWRVQKQHRKGFNPIVILTAWLLWKHRNYFVFNGMSPSAATVVGQVWAEARLWGLGERDNLEDGSSNTQGKVNPLPSRREDEEHHGGEEPGAERQVGEHLLDVVAGDGEVAGLHGGVAERHGEEHDGREDGVHVVHPPYPEPAEVPEHLPPALGVGLLVVDFVPGVVEHQEPLGRGHAVVELAVAAEEAVGEGEEEAGEDAEVEQRRGESPRLVKDGDSDWNASAVPVGSSFARLATLVSALSMAPGAVGAGESALSGCRGWVASRKGLSRITSAVVAAAADAPSCEIGIWCSPPLDDVPGAAIVHANARVVACAGVERARGRHSIGIFSIHSKLLEKILCTKNEELNAATACYPSIIVQVAQSFYTLGENTHTKH</sequence>
<feature type="compositionally biased region" description="Basic and acidic residues" evidence="1">
    <location>
        <begin position="220"/>
        <end position="239"/>
    </location>
</feature>
<accession>A0A5J9SUC2</accession>
<feature type="compositionally biased region" description="Basic and acidic residues" evidence="1">
    <location>
        <begin position="346"/>
        <end position="361"/>
    </location>
</feature>
<organism evidence="2 3">
    <name type="scientific">Eragrostis curvula</name>
    <name type="common">weeping love grass</name>
    <dbReference type="NCBI Taxonomy" id="38414"/>
    <lineage>
        <taxon>Eukaryota</taxon>
        <taxon>Viridiplantae</taxon>
        <taxon>Streptophyta</taxon>
        <taxon>Embryophyta</taxon>
        <taxon>Tracheophyta</taxon>
        <taxon>Spermatophyta</taxon>
        <taxon>Magnoliopsida</taxon>
        <taxon>Liliopsida</taxon>
        <taxon>Poales</taxon>
        <taxon>Poaceae</taxon>
        <taxon>PACMAD clade</taxon>
        <taxon>Chloridoideae</taxon>
        <taxon>Eragrostideae</taxon>
        <taxon>Eragrostidinae</taxon>
        <taxon>Eragrostis</taxon>
    </lineage>
</organism>
<gene>
    <name evidence="2" type="ORF">EJB05_51915</name>
</gene>
<feature type="region of interest" description="Disordered" evidence="1">
    <location>
        <begin position="201"/>
        <end position="239"/>
    </location>
</feature>
<feature type="region of interest" description="Disordered" evidence="1">
    <location>
        <begin position="17"/>
        <end position="36"/>
    </location>
</feature>
<dbReference type="Gramene" id="TVU02580">
    <property type="protein sequence ID" value="TVU02580"/>
    <property type="gene ID" value="EJB05_51915"/>
</dbReference>